<dbReference type="SUPFAM" id="SSF53756">
    <property type="entry name" value="UDP-Glycosyltransferase/glycogen phosphorylase"/>
    <property type="match status" value="1"/>
</dbReference>
<dbReference type="Proteomes" id="UP000193431">
    <property type="component" value="Chromosome"/>
</dbReference>
<dbReference type="AlphaFoldDB" id="A0A1W6MLZ4"/>
<sequence>MHMNKNILVAPLNWGLGHATRCVPIIRAIIDSANNPIIASDGNALLYLKKEFPNLTFVELPSYNISYPLNGNHFKLKLLKDSPKIWSALRSEHTRLKTIIQEYAIDLVISDNRLGLFSDIVPTVFITHQLNVLSGSTTWLSTQLHAHFIKKFNYCWIPDYEENTLAGRLSNSENLKIDKVYIGPLSRLSYTQSTKFKYDLLILLSGPEPQRTVLENKLRKQLVGYTGKVLFVSGKMQGKQKVKKVGKITYYNYLTASGIQKALDRSKIVLCRSGYSTIMDLHQLRKKAFFIPTPGQFEQEYLAEYLEDKKIAPYSSQDEFTIQLLSKVDDYNGFSISQSFSTSTSISSTLEEAFSRVNENSEPIPNSLST</sequence>
<keyword evidence="3" id="KW-1185">Reference proteome</keyword>
<dbReference type="Pfam" id="PF04101">
    <property type="entry name" value="Glyco_tran_28_C"/>
    <property type="match status" value="1"/>
</dbReference>
<keyword evidence="2" id="KW-0808">Transferase</keyword>
<evidence type="ECO:0000313" key="2">
    <source>
        <dbReference type="EMBL" id="ARN78631.1"/>
    </source>
</evidence>
<dbReference type="OrthoDB" id="9803241at2"/>
<accession>A0A1W6MLZ4</accession>
<dbReference type="GO" id="GO:0016758">
    <property type="term" value="F:hexosyltransferase activity"/>
    <property type="evidence" value="ECO:0007669"/>
    <property type="project" value="InterPro"/>
</dbReference>
<evidence type="ECO:0000259" key="1">
    <source>
        <dbReference type="Pfam" id="PF04101"/>
    </source>
</evidence>
<dbReference type="PANTHER" id="PTHR21015">
    <property type="entry name" value="UDP-N-ACETYLGLUCOSAMINE--N-ACETYLMURAMYL-(PENTAPEPTIDE) PYROPHOSPHORYL-UNDECAPRENOL N-ACETYLGLUCOSAMINE TRANSFERASE 1"/>
    <property type="match status" value="1"/>
</dbReference>
<dbReference type="InterPro" id="IPR007235">
    <property type="entry name" value="Glyco_trans_28_C"/>
</dbReference>
<organism evidence="2 3">
    <name type="scientific">Nonlabens spongiae</name>
    <dbReference type="NCBI Taxonomy" id="331648"/>
    <lineage>
        <taxon>Bacteria</taxon>
        <taxon>Pseudomonadati</taxon>
        <taxon>Bacteroidota</taxon>
        <taxon>Flavobacteriia</taxon>
        <taxon>Flavobacteriales</taxon>
        <taxon>Flavobacteriaceae</taxon>
        <taxon>Nonlabens</taxon>
    </lineage>
</organism>
<gene>
    <name evidence="2" type="ORF">BST97_11880</name>
</gene>
<dbReference type="STRING" id="331648.BST97_11880"/>
<feature type="domain" description="Glycosyl transferase family 28 C-terminal" evidence="1">
    <location>
        <begin position="213"/>
        <end position="328"/>
    </location>
</feature>
<proteinExistence type="predicted"/>
<dbReference type="EMBL" id="CP019344">
    <property type="protein sequence ID" value="ARN78631.1"/>
    <property type="molecule type" value="Genomic_DNA"/>
</dbReference>
<name>A0A1W6MLZ4_9FLAO</name>
<protein>
    <submittedName>
        <fullName evidence="2">Glycosyltransferase</fullName>
    </submittedName>
</protein>
<dbReference type="PANTHER" id="PTHR21015:SF22">
    <property type="entry name" value="GLYCOSYLTRANSFERASE"/>
    <property type="match status" value="1"/>
</dbReference>
<reference evidence="2 3" key="1">
    <citation type="submission" date="2016-11" db="EMBL/GenBank/DDBJ databases">
        <title>Trade-off between light-utilization and light-protection in marine flavobacteria.</title>
        <authorList>
            <person name="Kumagai Y."/>
        </authorList>
    </citation>
    <scope>NUCLEOTIDE SEQUENCE [LARGE SCALE GENOMIC DNA]</scope>
    <source>
        <strain evidence="2 3">JCM 13191</strain>
    </source>
</reference>
<dbReference type="Gene3D" id="3.40.50.2000">
    <property type="entry name" value="Glycogen Phosphorylase B"/>
    <property type="match status" value="1"/>
</dbReference>
<evidence type="ECO:0000313" key="3">
    <source>
        <dbReference type="Proteomes" id="UP000193431"/>
    </source>
</evidence>